<sequence length="107" mass="12820">MNKKLFLSLFNVSNNNGFIFNQNIYNLIMKQVLENITNEEFNIFEIKTISYSKTTRYTKEESYDRNLDFLQESLLLYDSLNEDQKLSAKMDDSFFIENYNKQIVKSK</sequence>
<evidence type="ECO:0000313" key="2">
    <source>
        <dbReference type="Proteomes" id="UP000250218"/>
    </source>
</evidence>
<name>A0A2Z4NDA1_9BACT</name>
<protein>
    <submittedName>
        <fullName evidence="1">Uncharacterized protein</fullName>
    </submittedName>
</protein>
<evidence type="ECO:0000313" key="1">
    <source>
        <dbReference type="EMBL" id="AWX69562.1"/>
    </source>
</evidence>
<dbReference type="AlphaFoldDB" id="A0A2Z4NDA1"/>
<reference evidence="2" key="1">
    <citation type="submission" date="2018-06" db="EMBL/GenBank/DDBJ databases">
        <title>Complete genome sequences of Mycoplasma anatis, M. anseris and M. cloacale type strains.</title>
        <authorList>
            <person name="Grozner D."/>
            <person name="Forro B."/>
            <person name="Sulyok K.M."/>
            <person name="Marton S."/>
            <person name="Kreizinger Z."/>
            <person name="Banyai K."/>
            <person name="Gyuranecz M."/>
        </authorList>
    </citation>
    <scope>NUCLEOTIDE SEQUENCE [LARGE SCALE GENOMIC DNA]</scope>
    <source>
        <strain evidence="2">ATCC 49234</strain>
    </source>
</reference>
<organism evidence="1 2">
    <name type="scientific">[Mycoplasma] anseris</name>
    <dbReference type="NCBI Taxonomy" id="92400"/>
    <lineage>
        <taxon>Bacteria</taxon>
        <taxon>Bacillati</taxon>
        <taxon>Mycoplasmatota</taxon>
        <taxon>Mycoplasmoidales</taxon>
        <taxon>Metamycoplasmataceae</taxon>
        <taxon>Metamycoplasma</taxon>
    </lineage>
</organism>
<gene>
    <name evidence="1" type="ORF">DP065_02240</name>
</gene>
<dbReference type="KEGG" id="mane:DP065_02240"/>
<dbReference type="Proteomes" id="UP000250218">
    <property type="component" value="Chromosome"/>
</dbReference>
<dbReference type="RefSeq" id="WP_033178961.1">
    <property type="nucleotide sequence ID" value="NZ_CP030140.1"/>
</dbReference>
<accession>A0A2Z4NDA1</accession>
<proteinExistence type="predicted"/>
<dbReference type="EMBL" id="CP030140">
    <property type="protein sequence ID" value="AWX69562.1"/>
    <property type="molecule type" value="Genomic_DNA"/>
</dbReference>
<keyword evidence="2" id="KW-1185">Reference proteome</keyword>